<evidence type="ECO:0000313" key="1">
    <source>
        <dbReference type="EMBL" id="MDX8416094.1"/>
    </source>
</evidence>
<protein>
    <submittedName>
        <fullName evidence="1">Uncharacterized protein</fullName>
    </submittedName>
</protein>
<keyword evidence="2" id="KW-1185">Reference proteome</keyword>
<dbReference type="Proteomes" id="UP001275932">
    <property type="component" value="Unassembled WGS sequence"/>
</dbReference>
<sequence length="81" mass="8907">MKAAQKNYICKSCGTIVCAKSQPKVGGCPNSKSRIHQWFCAGEAGQTPYQCSNCSILIYSKNTPIASECTKTTLHVWHKLK</sequence>
<dbReference type="RefSeq" id="WP_370397547.1">
    <property type="nucleotide sequence ID" value="NZ_JALBUT010000009.1"/>
</dbReference>
<organism evidence="1 2">
    <name type="scientific">Intestinicryptomonas porci</name>
    <dbReference type="NCBI Taxonomy" id="2926320"/>
    <lineage>
        <taxon>Bacteria</taxon>
        <taxon>Pseudomonadati</taxon>
        <taxon>Verrucomicrobiota</taxon>
        <taxon>Opitutia</taxon>
        <taxon>Opitutales</taxon>
        <taxon>Intestinicryptomonaceae</taxon>
        <taxon>Intestinicryptomonas</taxon>
    </lineage>
</organism>
<comment type="caution">
    <text evidence="1">The sequence shown here is derived from an EMBL/GenBank/DDBJ whole genome shotgun (WGS) entry which is preliminary data.</text>
</comment>
<dbReference type="EMBL" id="JALBUT010000009">
    <property type="protein sequence ID" value="MDX8416094.1"/>
    <property type="molecule type" value="Genomic_DNA"/>
</dbReference>
<gene>
    <name evidence="1" type="ORF">MOX91_07890</name>
</gene>
<name>A0ABU4WIQ5_9BACT</name>
<proteinExistence type="predicted"/>
<accession>A0ABU4WIQ5</accession>
<reference evidence="1 2" key="1">
    <citation type="submission" date="2022-03" db="EMBL/GenBank/DDBJ databases">
        <title>Novel taxa within the pig intestine.</title>
        <authorList>
            <person name="Wylensek D."/>
            <person name="Bishof K."/>
            <person name="Afrizal A."/>
            <person name="Clavel T."/>
        </authorList>
    </citation>
    <scope>NUCLEOTIDE SEQUENCE [LARGE SCALE GENOMIC DNA]</scope>
    <source>
        <strain evidence="1 2">CLA-KB-P66</strain>
    </source>
</reference>
<evidence type="ECO:0000313" key="2">
    <source>
        <dbReference type="Proteomes" id="UP001275932"/>
    </source>
</evidence>